<reference evidence="4" key="1">
    <citation type="submission" date="2023-05" db="EMBL/GenBank/DDBJ databases">
        <authorList>
            <person name="Stuckert A."/>
        </authorList>
    </citation>
    <scope>NUCLEOTIDE SEQUENCE</scope>
</reference>
<accession>A0ABN9G3W5</accession>
<sequence>MLPRLKYFFFLFIFLSFFSISQFLFRKTPFFIHSPNSDLKKKPVHLLVVSSWRSGSSFLGQIFNHHNDVFYLFEPGHSLWMKFSGESSELLHFPLRDLLRSLFTCDVSPLRQYLHKGGKHISELGFFAESRALCTPPACSAFMPTEGYDRLKCYYRCRNTSLNKMAESCKTYSHVVMKTVRILDLSVLLPLFRDPALDLRILHLVRDPRAVALSRKSFTLNIEDRIVLKSDGNTNITISRVMKKICKSQVDINNVAKAAEVLQGRYMTIRHEDLSNEPLKHIKKIYSFASLYLTKNLEQWVYNITHKEVEGIMTFSRDSSKVVQKWRTALKFNFVKQIQDNCKEAMDLFGYRSVRSEEEQQNLTLGLVNQE</sequence>
<dbReference type="SUPFAM" id="SSF52540">
    <property type="entry name" value="P-loop containing nucleoside triphosphate hydrolases"/>
    <property type="match status" value="1"/>
</dbReference>
<evidence type="ECO:0000256" key="2">
    <source>
        <dbReference type="SAM" id="Phobius"/>
    </source>
</evidence>
<keyword evidence="1" id="KW-0808">Transferase</keyword>
<dbReference type="InterPro" id="IPR051135">
    <property type="entry name" value="Gal/GlcNAc/GalNAc_ST"/>
</dbReference>
<gene>
    <name evidence="4" type="ORF">SPARVUS_LOCUS13403793</name>
</gene>
<evidence type="ECO:0000256" key="1">
    <source>
        <dbReference type="RuleBase" id="RU361155"/>
    </source>
</evidence>
<comment type="caution">
    <text evidence="4">The sequence shown here is derived from an EMBL/GenBank/DDBJ whole genome shotgun (WGS) entry which is preliminary data.</text>
</comment>
<dbReference type="Proteomes" id="UP001162483">
    <property type="component" value="Unassembled WGS sequence"/>
</dbReference>
<dbReference type="Pfam" id="PF00685">
    <property type="entry name" value="Sulfotransfer_1"/>
    <property type="match status" value="1"/>
</dbReference>
<keyword evidence="2" id="KW-1133">Transmembrane helix</keyword>
<dbReference type="PANTHER" id="PTHR10704">
    <property type="entry name" value="CARBOHYDRATE SULFOTRANSFERASE"/>
    <property type="match status" value="1"/>
</dbReference>
<keyword evidence="2" id="KW-0472">Membrane</keyword>
<dbReference type="InterPro" id="IPR000863">
    <property type="entry name" value="Sulfotransferase_dom"/>
</dbReference>
<dbReference type="EC" id="2.8.2.-" evidence="1"/>
<evidence type="ECO:0000259" key="3">
    <source>
        <dbReference type="Pfam" id="PF00685"/>
    </source>
</evidence>
<dbReference type="Gene3D" id="3.40.50.300">
    <property type="entry name" value="P-loop containing nucleotide triphosphate hydrolases"/>
    <property type="match status" value="1"/>
</dbReference>
<dbReference type="EMBL" id="CATNWA010017912">
    <property type="protein sequence ID" value="CAI9604002.1"/>
    <property type="molecule type" value="Genomic_DNA"/>
</dbReference>
<name>A0ABN9G3W5_9NEOB</name>
<evidence type="ECO:0000313" key="4">
    <source>
        <dbReference type="EMBL" id="CAI9604002.1"/>
    </source>
</evidence>
<evidence type="ECO:0000313" key="5">
    <source>
        <dbReference type="Proteomes" id="UP001162483"/>
    </source>
</evidence>
<keyword evidence="2" id="KW-0812">Transmembrane</keyword>
<organism evidence="4 5">
    <name type="scientific">Staurois parvus</name>
    <dbReference type="NCBI Taxonomy" id="386267"/>
    <lineage>
        <taxon>Eukaryota</taxon>
        <taxon>Metazoa</taxon>
        <taxon>Chordata</taxon>
        <taxon>Craniata</taxon>
        <taxon>Vertebrata</taxon>
        <taxon>Euteleostomi</taxon>
        <taxon>Amphibia</taxon>
        <taxon>Batrachia</taxon>
        <taxon>Anura</taxon>
        <taxon>Neobatrachia</taxon>
        <taxon>Ranoidea</taxon>
        <taxon>Ranidae</taxon>
        <taxon>Staurois</taxon>
    </lineage>
</organism>
<dbReference type="InterPro" id="IPR027417">
    <property type="entry name" value="P-loop_NTPase"/>
</dbReference>
<feature type="domain" description="Sulfotransferase" evidence="3">
    <location>
        <begin position="45"/>
        <end position="350"/>
    </location>
</feature>
<dbReference type="PANTHER" id="PTHR10704:SF4">
    <property type="entry name" value="CARBOHYDRATE SULFOTRANSFERASE 6"/>
    <property type="match status" value="1"/>
</dbReference>
<feature type="transmembrane region" description="Helical" evidence="2">
    <location>
        <begin position="7"/>
        <end position="25"/>
    </location>
</feature>
<keyword evidence="5" id="KW-1185">Reference proteome</keyword>
<protein>
    <recommendedName>
        <fullName evidence="1">Sulfotransferase</fullName>
        <ecNumber evidence="1">2.8.2.-</ecNumber>
    </recommendedName>
</protein>
<proteinExistence type="inferred from homology"/>
<comment type="similarity">
    <text evidence="1">Belongs to the sulfotransferase 1 family.</text>
</comment>